<dbReference type="RefSeq" id="WP_343933587.1">
    <property type="nucleotide sequence ID" value="NZ_BAAABU010000003.1"/>
</dbReference>
<dbReference type="InterPro" id="IPR011075">
    <property type="entry name" value="TetR_C"/>
</dbReference>
<dbReference type="PROSITE" id="PS50977">
    <property type="entry name" value="HTH_TETR_2"/>
    <property type="match status" value="1"/>
</dbReference>
<evidence type="ECO:0000256" key="4">
    <source>
        <dbReference type="PROSITE-ProRule" id="PRU00335"/>
    </source>
</evidence>
<evidence type="ECO:0000313" key="8">
    <source>
        <dbReference type="Proteomes" id="UP001500416"/>
    </source>
</evidence>
<organism evidence="7 8">
    <name type="scientific">Saccharothrix mutabilis subsp. mutabilis</name>
    <dbReference type="NCBI Taxonomy" id="66855"/>
    <lineage>
        <taxon>Bacteria</taxon>
        <taxon>Bacillati</taxon>
        <taxon>Actinomycetota</taxon>
        <taxon>Actinomycetes</taxon>
        <taxon>Pseudonocardiales</taxon>
        <taxon>Pseudonocardiaceae</taxon>
        <taxon>Saccharothrix</taxon>
    </lineage>
</organism>
<keyword evidence="1" id="KW-0805">Transcription regulation</keyword>
<dbReference type="InterPro" id="IPR009057">
    <property type="entry name" value="Homeodomain-like_sf"/>
</dbReference>
<dbReference type="EMBL" id="BAAABU010000003">
    <property type="protein sequence ID" value="GAA0223293.1"/>
    <property type="molecule type" value="Genomic_DNA"/>
</dbReference>
<dbReference type="PRINTS" id="PR00455">
    <property type="entry name" value="HTHTETR"/>
</dbReference>
<dbReference type="PANTHER" id="PTHR30055">
    <property type="entry name" value="HTH-TYPE TRANSCRIPTIONAL REGULATOR RUTR"/>
    <property type="match status" value="1"/>
</dbReference>
<dbReference type="PANTHER" id="PTHR30055:SF148">
    <property type="entry name" value="TETR-FAMILY TRANSCRIPTIONAL REGULATOR"/>
    <property type="match status" value="1"/>
</dbReference>
<evidence type="ECO:0000256" key="5">
    <source>
        <dbReference type="SAM" id="MobiDB-lite"/>
    </source>
</evidence>
<dbReference type="Gene3D" id="1.10.10.60">
    <property type="entry name" value="Homeodomain-like"/>
    <property type="match status" value="1"/>
</dbReference>
<dbReference type="Pfam" id="PF16859">
    <property type="entry name" value="TetR_C_11"/>
    <property type="match status" value="1"/>
</dbReference>
<comment type="caution">
    <text evidence="7">The sequence shown here is derived from an EMBL/GenBank/DDBJ whole genome shotgun (WGS) entry which is preliminary data.</text>
</comment>
<dbReference type="Pfam" id="PF00440">
    <property type="entry name" value="TetR_N"/>
    <property type="match status" value="1"/>
</dbReference>
<dbReference type="InterPro" id="IPR001647">
    <property type="entry name" value="HTH_TetR"/>
</dbReference>
<feature type="region of interest" description="Disordered" evidence="5">
    <location>
        <begin position="1"/>
        <end position="20"/>
    </location>
</feature>
<evidence type="ECO:0000256" key="2">
    <source>
        <dbReference type="ARBA" id="ARBA00023125"/>
    </source>
</evidence>
<dbReference type="InterPro" id="IPR050109">
    <property type="entry name" value="HTH-type_TetR-like_transc_reg"/>
</dbReference>
<dbReference type="Gene3D" id="1.10.357.10">
    <property type="entry name" value="Tetracycline Repressor, domain 2"/>
    <property type="match status" value="1"/>
</dbReference>
<reference evidence="7 8" key="1">
    <citation type="journal article" date="2019" name="Int. J. Syst. Evol. Microbiol.">
        <title>The Global Catalogue of Microorganisms (GCM) 10K type strain sequencing project: providing services to taxonomists for standard genome sequencing and annotation.</title>
        <authorList>
            <consortium name="The Broad Institute Genomics Platform"/>
            <consortium name="The Broad Institute Genome Sequencing Center for Infectious Disease"/>
            <person name="Wu L."/>
            <person name="Ma J."/>
        </authorList>
    </citation>
    <scope>NUCLEOTIDE SEQUENCE [LARGE SCALE GENOMIC DNA]</scope>
    <source>
        <strain evidence="7 8">JCM 3380</strain>
    </source>
</reference>
<keyword evidence="2 4" id="KW-0238">DNA-binding</keyword>
<evidence type="ECO:0000313" key="7">
    <source>
        <dbReference type="EMBL" id="GAA0223293.1"/>
    </source>
</evidence>
<name>A0ABN0TJL4_9PSEU</name>
<keyword evidence="3" id="KW-0804">Transcription</keyword>
<dbReference type="Proteomes" id="UP001500416">
    <property type="component" value="Unassembled WGS sequence"/>
</dbReference>
<protein>
    <submittedName>
        <fullName evidence="7">TetR/AcrR family transcriptional regulator</fullName>
    </submittedName>
</protein>
<gene>
    <name evidence="7" type="ORF">GCM10010492_21820</name>
</gene>
<dbReference type="SUPFAM" id="SSF48498">
    <property type="entry name" value="Tetracyclin repressor-like, C-terminal domain"/>
    <property type="match status" value="1"/>
</dbReference>
<keyword evidence="8" id="KW-1185">Reference proteome</keyword>
<feature type="domain" description="HTH tetR-type" evidence="6">
    <location>
        <begin position="22"/>
        <end position="82"/>
    </location>
</feature>
<evidence type="ECO:0000256" key="1">
    <source>
        <dbReference type="ARBA" id="ARBA00023015"/>
    </source>
</evidence>
<evidence type="ECO:0000256" key="3">
    <source>
        <dbReference type="ARBA" id="ARBA00023163"/>
    </source>
</evidence>
<dbReference type="SUPFAM" id="SSF46689">
    <property type="entry name" value="Homeodomain-like"/>
    <property type="match status" value="1"/>
</dbReference>
<proteinExistence type="predicted"/>
<dbReference type="InterPro" id="IPR036271">
    <property type="entry name" value="Tet_transcr_reg_TetR-rel_C_sf"/>
</dbReference>
<sequence>MRDSTDTAHPRATDPKTRRRGAELEAAILDAAWAELREHGYGRFTMEGVAGRAGTSKPVLYRRWSSRAELALAAWDSRVPVETDVPDTGSLRGDLLALFERIARRAGAMVNGMIAGVMADAFRHPEMAELLREKLARPTTLTAAVALIVRRAVDRGELPPVRLSHRAARTPLDLVRNEFITCGGSVDHDVLAELVDEVYLPLLRGLDRD</sequence>
<feature type="DNA-binding region" description="H-T-H motif" evidence="4">
    <location>
        <begin position="45"/>
        <end position="64"/>
    </location>
</feature>
<accession>A0ABN0TJL4</accession>
<evidence type="ECO:0000259" key="6">
    <source>
        <dbReference type="PROSITE" id="PS50977"/>
    </source>
</evidence>